<comment type="similarity">
    <text evidence="2">Belongs to the G-protein coupled receptor 3 family.</text>
</comment>
<feature type="transmembrane region" description="Helical" evidence="12">
    <location>
        <begin position="620"/>
        <end position="644"/>
    </location>
</feature>
<proteinExistence type="inferred from homology"/>
<evidence type="ECO:0000256" key="2">
    <source>
        <dbReference type="ARBA" id="ARBA00007242"/>
    </source>
</evidence>
<dbReference type="Pfam" id="PF00003">
    <property type="entry name" value="7tm_3"/>
    <property type="match status" value="1"/>
</dbReference>
<dbReference type="GO" id="GO:0005886">
    <property type="term" value="C:plasma membrane"/>
    <property type="evidence" value="ECO:0007669"/>
    <property type="project" value="UniProtKB-SubCell"/>
</dbReference>
<dbReference type="InterPro" id="IPR028082">
    <property type="entry name" value="Peripla_BP_I"/>
</dbReference>
<dbReference type="PROSITE" id="PS50259">
    <property type="entry name" value="G_PROTEIN_RECEP_F3_4"/>
    <property type="match status" value="1"/>
</dbReference>
<dbReference type="InterPro" id="IPR004073">
    <property type="entry name" value="GPCR_3_vmron_rcpt_2"/>
</dbReference>
<dbReference type="PANTHER" id="PTHR24061:SF538">
    <property type="entry name" value="OLFACTORY RECEPTOR C FAMILY, H1"/>
    <property type="match status" value="1"/>
</dbReference>
<evidence type="ECO:0000256" key="9">
    <source>
        <dbReference type="ARBA" id="ARBA00023170"/>
    </source>
</evidence>
<dbReference type="InterPro" id="IPR038550">
    <property type="entry name" value="GPCR_3_9-Cys_sf"/>
</dbReference>
<dbReference type="FunFam" id="3.40.50.2300:FF:000016">
    <property type="entry name" value="Taste 1 receptor member 2"/>
    <property type="match status" value="1"/>
</dbReference>
<evidence type="ECO:0000259" key="13">
    <source>
        <dbReference type="PROSITE" id="PS50259"/>
    </source>
</evidence>
<dbReference type="PROSITE" id="PS00981">
    <property type="entry name" value="G_PROTEIN_RECEP_F3_3"/>
    <property type="match status" value="1"/>
</dbReference>
<dbReference type="InterPro" id="IPR011500">
    <property type="entry name" value="GPCR_3_9-Cys_dom"/>
</dbReference>
<dbReference type="PRINTS" id="PR00248">
    <property type="entry name" value="GPCRMGR"/>
</dbReference>
<dbReference type="FunFam" id="3.40.50.2300:FF:000067">
    <property type="entry name" value="Olfactory receptor C family, h1"/>
    <property type="match status" value="1"/>
</dbReference>
<evidence type="ECO:0000313" key="15">
    <source>
        <dbReference type="Proteomes" id="UP001153269"/>
    </source>
</evidence>
<organism evidence="14 15">
    <name type="scientific">Pleuronectes platessa</name>
    <name type="common">European plaice</name>
    <dbReference type="NCBI Taxonomy" id="8262"/>
    <lineage>
        <taxon>Eukaryota</taxon>
        <taxon>Metazoa</taxon>
        <taxon>Chordata</taxon>
        <taxon>Craniata</taxon>
        <taxon>Vertebrata</taxon>
        <taxon>Euteleostomi</taxon>
        <taxon>Actinopterygii</taxon>
        <taxon>Neopterygii</taxon>
        <taxon>Teleostei</taxon>
        <taxon>Neoteleostei</taxon>
        <taxon>Acanthomorphata</taxon>
        <taxon>Carangaria</taxon>
        <taxon>Pleuronectiformes</taxon>
        <taxon>Pleuronectoidei</taxon>
        <taxon>Pleuronectidae</taxon>
        <taxon>Pleuronectes</taxon>
    </lineage>
</organism>
<dbReference type="PANTHER" id="PTHR24061">
    <property type="entry name" value="CALCIUM-SENSING RECEPTOR-RELATED"/>
    <property type="match status" value="1"/>
</dbReference>
<protein>
    <recommendedName>
        <fullName evidence="13">G-protein coupled receptors family 3 profile domain-containing protein</fullName>
    </recommendedName>
</protein>
<evidence type="ECO:0000256" key="1">
    <source>
        <dbReference type="ARBA" id="ARBA00004651"/>
    </source>
</evidence>
<evidence type="ECO:0000256" key="8">
    <source>
        <dbReference type="ARBA" id="ARBA00023136"/>
    </source>
</evidence>
<evidence type="ECO:0000256" key="11">
    <source>
        <dbReference type="ARBA" id="ARBA00023224"/>
    </source>
</evidence>
<feature type="transmembrane region" description="Helical" evidence="12">
    <location>
        <begin position="708"/>
        <end position="731"/>
    </location>
</feature>
<comment type="subcellular location">
    <subcellularLocation>
        <location evidence="1">Cell membrane</location>
        <topology evidence="1">Multi-pass membrane protein</topology>
    </subcellularLocation>
</comment>
<evidence type="ECO:0000256" key="7">
    <source>
        <dbReference type="ARBA" id="ARBA00023040"/>
    </source>
</evidence>
<gene>
    <name evidence="14" type="ORF">PLEPLA_LOCUS28562</name>
</gene>
<keyword evidence="6 12" id="KW-1133">Transmembrane helix</keyword>
<dbReference type="InterPro" id="IPR000068">
    <property type="entry name" value="GPCR_3_Ca_sens_rcpt-rel"/>
</dbReference>
<dbReference type="EMBL" id="CADEAL010002510">
    <property type="protein sequence ID" value="CAB1440771.1"/>
    <property type="molecule type" value="Genomic_DNA"/>
</dbReference>
<dbReference type="InterPro" id="IPR001828">
    <property type="entry name" value="ANF_lig-bd_rcpt"/>
</dbReference>
<dbReference type="Gene3D" id="3.40.50.2300">
    <property type="match status" value="3"/>
</dbReference>
<evidence type="ECO:0000256" key="6">
    <source>
        <dbReference type="ARBA" id="ARBA00022989"/>
    </source>
</evidence>
<keyword evidence="4 12" id="KW-0812">Transmembrane</keyword>
<keyword evidence="5" id="KW-0732">Signal</keyword>
<feature type="transmembrane region" description="Helical" evidence="12">
    <location>
        <begin position="743"/>
        <end position="763"/>
    </location>
</feature>
<dbReference type="FunFam" id="2.10.50.30:FF:000002">
    <property type="entry name" value="Vomeronasal 2 receptor, h1"/>
    <property type="match status" value="1"/>
</dbReference>
<feature type="transmembrane region" description="Helical" evidence="12">
    <location>
        <begin position="587"/>
        <end position="608"/>
    </location>
</feature>
<dbReference type="Proteomes" id="UP001153269">
    <property type="component" value="Unassembled WGS sequence"/>
</dbReference>
<feature type="transmembrane region" description="Helical" evidence="12">
    <location>
        <begin position="550"/>
        <end position="575"/>
    </location>
</feature>
<dbReference type="InterPro" id="IPR017979">
    <property type="entry name" value="GPCR_3_CS"/>
</dbReference>
<dbReference type="CDD" id="cd06364">
    <property type="entry name" value="PBP1_CaSR"/>
    <property type="match status" value="1"/>
</dbReference>
<feature type="transmembrane region" description="Helical" evidence="12">
    <location>
        <begin position="665"/>
        <end position="688"/>
    </location>
</feature>
<dbReference type="SUPFAM" id="SSF53822">
    <property type="entry name" value="Periplasmic binding protein-like I"/>
    <property type="match status" value="2"/>
</dbReference>
<keyword evidence="3" id="KW-1003">Cell membrane</keyword>
<keyword evidence="15" id="KW-1185">Reference proteome</keyword>
<evidence type="ECO:0000256" key="3">
    <source>
        <dbReference type="ARBA" id="ARBA00022475"/>
    </source>
</evidence>
<dbReference type="Gene3D" id="2.10.50.30">
    <property type="entry name" value="GPCR, family 3, nine cysteines domain"/>
    <property type="match status" value="1"/>
</dbReference>
<keyword evidence="8 12" id="KW-0472">Membrane</keyword>
<keyword evidence="9" id="KW-0675">Receptor</keyword>
<evidence type="ECO:0000256" key="4">
    <source>
        <dbReference type="ARBA" id="ARBA00022692"/>
    </source>
</evidence>
<dbReference type="InterPro" id="IPR017978">
    <property type="entry name" value="GPCR_3_C"/>
</dbReference>
<reference evidence="14" key="1">
    <citation type="submission" date="2020-03" db="EMBL/GenBank/DDBJ databases">
        <authorList>
            <person name="Weist P."/>
        </authorList>
    </citation>
    <scope>NUCLEOTIDE SEQUENCE</scope>
</reference>
<accession>A0A9N7YUW4</accession>
<sequence length="1098" mass="119739">MLGSPEFPLLSKAGDLTIGGAFSIHSQISNPPLSFTDVPQPLKCSRINFREFHFAQTMIFAIEEINNSSSLLPNISVGYKVFDSCGSTLPSTRAVMGLMNGEERTLGKSCSSQSPVQAIIGASESSSTIVMLQISGIFQIPVISHFATCACLSNRKEFPSFFRTIPSDYFQSRALAQLVKHLGWTWVGAVRSDNDYGNNGMATFITAASQEGVCVEYSEVISGTDPSEQVARVVRLIRGGSARVLVAFIGRSEMGILLEEAVKQNVTGLQWVGSESWITAGHLANERSSAILTGSLGFTIKKTKITGLKEFLLKVHPHQDPRNNLLKEFWEETFGCSVQASLQGQTQCSGSETLQDVDNPFTDVSELRISNNVYKAVYAVAHALHNMLNCGLGGEALNQTCTWKDNLDPKQSGERVYFDGNGDPAATYELVNWQRNQAGDTVFVAVGSYDASLPNGEQFTMNGLNITWASESLKRPRSVCSESCLRGFRQAVIKGKPICCFSCIACAAGEISNSNNSAECSRCPLEFWSNEDHSQCVPKVIEFLSYGETMGILLTCFSLFGASLTLVVSGVFFRFRHTPLVKASNAELSFLLLFSLTLCFLCSLTFLGRPSEWSCKLRHTAFGITFALCMSCILAKTIAVVVAFKATRPANTVLQCSAPLQRTSVLSCTSLQVLICVLWLTIAPPFPYKNTAHATERIILECDLGSPIGFWAVLGYIGLLAVLCLILAFLARKLPDNFNEAKFITFSMLIFCAVWVTFIPAYVSSPGKGEKPVCQTYGTKELSQFSKEGDISIGGIFSFHQNPVSVSPELQVNSGTIRCEGLDPGELQYAYTMMFAIEEINNSSELLPGVTLGYRIFDSCPSIPLSIKASLNLMNRTIPSDIYQSKALAKLMKQFGWTWVGAIRTNSDYGNGGMATFLEAAEKEVNYAVVRAEELRGALQRPHIRLAEYPVDTRPSTTASNQGLCRGPSAVRAVCRGPRAFVKGKPICCFDCIICADGEFSNRTSNSNCQANNSELSFLLLFSLTLCSCAPSPSSAGPLSGLHAATHGVRHHFVLCISCVLGKTIVVLMAFKATLPRQKCDMKWFGLHSRGSVFWRSL</sequence>
<evidence type="ECO:0000313" key="14">
    <source>
        <dbReference type="EMBL" id="CAB1440771.1"/>
    </source>
</evidence>
<keyword evidence="7" id="KW-0297">G-protein coupled receptor</keyword>
<evidence type="ECO:0000256" key="12">
    <source>
        <dbReference type="SAM" id="Phobius"/>
    </source>
</evidence>
<dbReference type="AlphaFoldDB" id="A0A9N7YUW4"/>
<evidence type="ECO:0000256" key="5">
    <source>
        <dbReference type="ARBA" id="ARBA00022729"/>
    </source>
</evidence>
<comment type="caution">
    <text evidence="14">The sequence shown here is derived from an EMBL/GenBank/DDBJ whole genome shotgun (WGS) entry which is preliminary data.</text>
</comment>
<keyword evidence="11" id="KW-0807">Transducer</keyword>
<dbReference type="Pfam" id="PF07562">
    <property type="entry name" value="NCD3G"/>
    <property type="match status" value="1"/>
</dbReference>
<dbReference type="InterPro" id="IPR000337">
    <property type="entry name" value="GPCR_3"/>
</dbReference>
<dbReference type="GO" id="GO:0004930">
    <property type="term" value="F:G protein-coupled receptor activity"/>
    <property type="evidence" value="ECO:0007669"/>
    <property type="project" value="UniProtKB-KW"/>
</dbReference>
<evidence type="ECO:0000256" key="10">
    <source>
        <dbReference type="ARBA" id="ARBA00023180"/>
    </source>
</evidence>
<name>A0A9N7YUW4_PLEPL</name>
<feature type="domain" description="G-protein coupled receptors family 3 profile" evidence="13">
    <location>
        <begin position="550"/>
        <end position="768"/>
    </location>
</feature>
<dbReference type="Pfam" id="PF01094">
    <property type="entry name" value="ANF_receptor"/>
    <property type="match status" value="2"/>
</dbReference>
<keyword evidence="10" id="KW-0325">Glycoprotein</keyword>
<dbReference type="PRINTS" id="PR01535">
    <property type="entry name" value="VOMERONASL2R"/>
</dbReference>